<accession>A0A938WNG6</accession>
<keyword evidence="3" id="KW-1185">Reference proteome</keyword>
<dbReference type="Pfam" id="PF19268">
    <property type="entry name" value="CIS_TMP"/>
    <property type="match status" value="2"/>
</dbReference>
<gene>
    <name evidence="2" type="ORF">H6B30_06525</name>
</gene>
<reference evidence="2 3" key="1">
    <citation type="journal article" date="2021" name="Sci. Rep.">
        <title>The distribution of antibiotic resistance genes in chicken gut microbiota commensals.</title>
        <authorList>
            <person name="Juricova H."/>
            <person name="Matiasovicova J."/>
            <person name="Kubasova T."/>
            <person name="Cejkova D."/>
            <person name="Rychlik I."/>
        </authorList>
    </citation>
    <scope>NUCLEOTIDE SEQUENCE [LARGE SCALE GENOMIC DNA]</scope>
    <source>
        <strain evidence="2 3">An819</strain>
    </source>
</reference>
<dbReference type="InterPro" id="IPR045538">
    <property type="entry name" value="CIS_TMP"/>
</dbReference>
<name>A0A938WNG6_9BACT</name>
<comment type="caution">
    <text evidence="2">The sequence shown here is derived from an EMBL/GenBank/DDBJ whole genome shotgun (WGS) entry which is preliminary data.</text>
</comment>
<evidence type="ECO:0000256" key="1">
    <source>
        <dbReference type="SAM" id="MobiDB-lite"/>
    </source>
</evidence>
<organism evidence="2 3">
    <name type="scientific">Marseilla massiliensis</name>
    <dbReference type="NCBI Taxonomy" id="1841864"/>
    <lineage>
        <taxon>Bacteria</taxon>
        <taxon>Pseudomonadati</taxon>
        <taxon>Bacteroidota</taxon>
        <taxon>Bacteroidia</taxon>
        <taxon>Bacteroidales</taxon>
        <taxon>Prevotellaceae</taxon>
        <taxon>Marseilla</taxon>
    </lineage>
</organism>
<evidence type="ECO:0000313" key="2">
    <source>
        <dbReference type="EMBL" id="MBM6661409.1"/>
    </source>
</evidence>
<dbReference type="EMBL" id="JACJJL010000008">
    <property type="protein sequence ID" value="MBM6661409.1"/>
    <property type="molecule type" value="Genomic_DNA"/>
</dbReference>
<feature type="region of interest" description="Disordered" evidence="1">
    <location>
        <begin position="1170"/>
        <end position="1200"/>
    </location>
</feature>
<sequence>MTVIDKISFRFRMADEMFARNLYADWDGFCRHCVTDILEEFFAAYDDMETCLEIPTLELDLGSIPQERFLEVFPVRFREELEKKFLSYKEILRTDIPESVSAGNARTRRFENLLHYLEHGFCLLEWERPDFDLYEELRKYMDMGYGNRLFPLMEHPHVLARLFTRLDSAQLEKLFFSAADGAGTDSFLSMLFSHEFSLGRYERQRLLSMILETVPQSVVRFIHVSHDSGRLDFMAELLENPHVRSIMATETEDHAEIGVPEYWYRLYGWLLEYYPFNGVPMFGDKPHFRIHLNRSLLTFIHKRNSPVYLSKVDMTMQFLLEVFGADYYLTVLDIIYHNQRLDKDGSPESGDSYVWELYYIMLQLSLIRTEQDTAGHTGRPTSDEKADEVFLSVQVPEALARNDGAFDRWLENTELPDGMKRRTLSQLIQDKPELLIRWLTGRPDRKYLSLLAALTGQTALMRLAGHVSLQLAETLAVLSDTVEKASASVMWLRNAGKDRVTNALKMAVWQGISMGAYPDSDSASARMRKLSGLFYKEITGRELPSDDDVYAGILEVAGMSVPKTTDITEERSRMDNQAGKIVTSLKTVLSDNSIPEQAKKIFVLQWFDIYRGKENELVSVLLSEKLSDTVFDLLDRTALRNLIMRLAGQVYSPEAGTDAIRFIGWLVQHIETVAVLVSRPVKDVWHSLFLSLASWDARTVSVSVNDAVVRLLSAVTGNDSNNIKTVLESLISRLLRIPDTAVTDNERTYHDSNTIRTLPDLEDNFLLSLLVRTWRYIRSEDRTSEWPASDVLYGNPTNTDTALHRIPEDDNPDRVALNETRTAFEQYVDDMTGLLGWLRDGTYTSALKSEVFRHYMNDSPKEAIRLLRETVALDEGTVELWAEIIGKDALLYLLGQSDSMLSERLFRTIGAINTVLSGNVLFTGGSEEWEQSVAKATLRMMTERVDMGIMNVEESVSLFLRHLHHILTGNREYTDADRGQWETIERQAVRIITPETPLEDTENKSTSEQKAASLSFEVSGTGQDETLFDEWATWLLSPSVSDTEKSQILRHYARWQPELLWKLVRYSTVSTPGRRHVASAQWSEWLGVEDWQEMISGMSLSLGDTLGRTVGTVSEKYGIENKVLAEGLVRFVASYPIERIRYGNASDIVKRYLENVIALSWENGRPEYIRERSTGTGVEGRSEQKEPEEEKQTEPPRPAERKTALEAVVKLVEEELHLTDAEQALEEALQPEYIEVPNAGLCLLAVWFTRLFGMLGLLEEKEDGKKDLKDTEARIRAIFILQRIVTGEPREYKEQELAFNRILTGCPFYVPLPKTLTLTSQEIQTVESMLSGVKSNWDKLKNTSVKGFQHSFIERPGKLEQREDKWVLYVENRSYDILLDTLSWSYRQIRLPWLKKKINVIWRDKEEFDFENYNN</sequence>
<evidence type="ECO:0000313" key="3">
    <source>
        <dbReference type="Proteomes" id="UP000764045"/>
    </source>
</evidence>
<feature type="compositionally biased region" description="Basic and acidic residues" evidence="1">
    <location>
        <begin position="1180"/>
        <end position="1200"/>
    </location>
</feature>
<dbReference type="RefSeq" id="WP_204428401.1">
    <property type="nucleotide sequence ID" value="NZ_JACJJL010000008.1"/>
</dbReference>
<proteinExistence type="predicted"/>
<dbReference type="Proteomes" id="UP000764045">
    <property type="component" value="Unassembled WGS sequence"/>
</dbReference>
<protein>
    <submittedName>
        <fullName evidence="2">Uncharacterized protein</fullName>
    </submittedName>
</protein>